<evidence type="ECO:0000313" key="3">
    <source>
        <dbReference type="Proteomes" id="UP001064489"/>
    </source>
</evidence>
<dbReference type="CDD" id="cd22160">
    <property type="entry name" value="F-box_AtFBL13-like"/>
    <property type="match status" value="1"/>
</dbReference>
<dbReference type="InterPro" id="IPR036047">
    <property type="entry name" value="F-box-like_dom_sf"/>
</dbReference>
<dbReference type="InterPro" id="IPR053781">
    <property type="entry name" value="F-box_AtFBL13-like"/>
</dbReference>
<comment type="caution">
    <text evidence="2">The sequence shown here is derived from an EMBL/GenBank/DDBJ whole genome shotgun (WGS) entry which is preliminary data.</text>
</comment>
<dbReference type="InterPro" id="IPR055357">
    <property type="entry name" value="LRR_At1g61320_AtMIF1"/>
</dbReference>
<dbReference type="PANTHER" id="PTHR31639:SF195">
    <property type="entry name" value="F-BOX DOMAIN-CONTAINING PROTEIN"/>
    <property type="match status" value="1"/>
</dbReference>
<proteinExistence type="predicted"/>
<reference evidence="2" key="1">
    <citation type="journal article" date="2022" name="Plant J.">
        <title>Strategies of tolerance reflected in two North American maple genomes.</title>
        <authorList>
            <person name="McEvoy S.L."/>
            <person name="Sezen U.U."/>
            <person name="Trouern-Trend A."/>
            <person name="McMahon S.M."/>
            <person name="Schaberg P.G."/>
            <person name="Yang J."/>
            <person name="Wegrzyn J.L."/>
            <person name="Swenson N.G."/>
        </authorList>
    </citation>
    <scope>NUCLEOTIDE SEQUENCE</scope>
    <source>
        <strain evidence="2">91603</strain>
    </source>
</reference>
<feature type="domain" description="F-box" evidence="1">
    <location>
        <begin position="8"/>
        <end position="56"/>
    </location>
</feature>
<reference evidence="2" key="2">
    <citation type="submission" date="2023-02" db="EMBL/GenBank/DDBJ databases">
        <authorList>
            <person name="Swenson N.G."/>
            <person name="Wegrzyn J.L."/>
            <person name="Mcevoy S.L."/>
        </authorList>
    </citation>
    <scope>NUCLEOTIDE SEQUENCE</scope>
    <source>
        <strain evidence="2">91603</strain>
        <tissue evidence="2">Leaf</tissue>
    </source>
</reference>
<organism evidence="2 3">
    <name type="scientific">Acer negundo</name>
    <name type="common">Box elder</name>
    <dbReference type="NCBI Taxonomy" id="4023"/>
    <lineage>
        <taxon>Eukaryota</taxon>
        <taxon>Viridiplantae</taxon>
        <taxon>Streptophyta</taxon>
        <taxon>Embryophyta</taxon>
        <taxon>Tracheophyta</taxon>
        <taxon>Spermatophyta</taxon>
        <taxon>Magnoliopsida</taxon>
        <taxon>eudicotyledons</taxon>
        <taxon>Gunneridae</taxon>
        <taxon>Pentapetalae</taxon>
        <taxon>rosids</taxon>
        <taxon>malvids</taxon>
        <taxon>Sapindales</taxon>
        <taxon>Sapindaceae</taxon>
        <taxon>Hippocastanoideae</taxon>
        <taxon>Acereae</taxon>
        <taxon>Acer</taxon>
    </lineage>
</organism>
<dbReference type="InterPro" id="IPR001810">
    <property type="entry name" value="F-box_dom"/>
</dbReference>
<keyword evidence="3" id="KW-1185">Reference proteome</keyword>
<sequence length="200" mass="23499">MGHQIGAVDRISELPDFISHHIMSYLSTKEAAQTCLLSKRWNHLRTSFPILDFDQIYFVGEYLATQEREYFSRREKRRFRGQINKFIRFADASLLRFCELKVSMQKFRLSMTLLDFEEDTSLLDKWIELAVVNEVKEFDFNFKMSRDKIYSLPGTILSAKFVTTLKLSGCNMELSSKTIRLHSLRKLSLDKVRTIGSEVY</sequence>
<protein>
    <recommendedName>
        <fullName evidence="1">F-box domain-containing protein</fullName>
    </recommendedName>
</protein>
<dbReference type="EMBL" id="JAJSOW010000106">
    <property type="protein sequence ID" value="KAI9162120.1"/>
    <property type="molecule type" value="Genomic_DNA"/>
</dbReference>
<dbReference type="Pfam" id="PF23622">
    <property type="entry name" value="LRR_At1g61320_AtMIF1"/>
    <property type="match status" value="1"/>
</dbReference>
<evidence type="ECO:0000313" key="2">
    <source>
        <dbReference type="EMBL" id="KAI9162120.1"/>
    </source>
</evidence>
<gene>
    <name evidence="2" type="ORF">LWI28_024061</name>
</gene>
<dbReference type="Proteomes" id="UP001064489">
    <property type="component" value="Chromosome 2"/>
</dbReference>
<dbReference type="PROSITE" id="PS50181">
    <property type="entry name" value="FBOX"/>
    <property type="match status" value="1"/>
</dbReference>
<name>A0AAD5IG69_ACENE</name>
<evidence type="ECO:0000259" key="1">
    <source>
        <dbReference type="PROSITE" id="PS50181"/>
    </source>
</evidence>
<dbReference type="Pfam" id="PF00646">
    <property type="entry name" value="F-box"/>
    <property type="match status" value="1"/>
</dbReference>
<dbReference type="SUPFAM" id="SSF81383">
    <property type="entry name" value="F-box domain"/>
    <property type="match status" value="1"/>
</dbReference>
<dbReference type="PANTHER" id="PTHR31639">
    <property type="entry name" value="F-BOX PROTEIN-LIKE"/>
    <property type="match status" value="1"/>
</dbReference>
<dbReference type="AlphaFoldDB" id="A0AAD5IG69"/>
<dbReference type="Gene3D" id="1.20.1280.50">
    <property type="match status" value="1"/>
</dbReference>
<accession>A0AAD5IG69</accession>